<accession>A0ACC2KI96</accession>
<dbReference type="Proteomes" id="UP001234297">
    <property type="component" value="Chromosome 9"/>
</dbReference>
<evidence type="ECO:0000313" key="1">
    <source>
        <dbReference type="EMBL" id="KAJ8620846.1"/>
    </source>
</evidence>
<comment type="caution">
    <text evidence="1">The sequence shown here is derived from an EMBL/GenBank/DDBJ whole genome shotgun (WGS) entry which is preliminary data.</text>
</comment>
<dbReference type="EMBL" id="CM056817">
    <property type="protein sequence ID" value="KAJ8620846.1"/>
    <property type="molecule type" value="Genomic_DNA"/>
</dbReference>
<name>A0ACC2KI96_PERAE</name>
<reference evidence="1 2" key="1">
    <citation type="journal article" date="2022" name="Hortic Res">
        <title>A haplotype resolved chromosomal level avocado genome allows analysis of novel avocado genes.</title>
        <authorList>
            <person name="Nath O."/>
            <person name="Fletcher S.J."/>
            <person name="Hayward A."/>
            <person name="Shaw L.M."/>
            <person name="Masouleh A.K."/>
            <person name="Furtado A."/>
            <person name="Henry R.J."/>
            <person name="Mitter N."/>
        </authorList>
    </citation>
    <scope>NUCLEOTIDE SEQUENCE [LARGE SCALE GENOMIC DNA]</scope>
    <source>
        <strain evidence="2">cv. Hass</strain>
    </source>
</reference>
<gene>
    <name evidence="1" type="ORF">MRB53_029375</name>
</gene>
<evidence type="ECO:0000313" key="2">
    <source>
        <dbReference type="Proteomes" id="UP001234297"/>
    </source>
</evidence>
<protein>
    <submittedName>
        <fullName evidence="1">Uncharacterized protein</fullName>
    </submittedName>
</protein>
<proteinExistence type="predicted"/>
<organism evidence="1 2">
    <name type="scientific">Persea americana</name>
    <name type="common">Avocado</name>
    <dbReference type="NCBI Taxonomy" id="3435"/>
    <lineage>
        <taxon>Eukaryota</taxon>
        <taxon>Viridiplantae</taxon>
        <taxon>Streptophyta</taxon>
        <taxon>Embryophyta</taxon>
        <taxon>Tracheophyta</taxon>
        <taxon>Spermatophyta</taxon>
        <taxon>Magnoliopsida</taxon>
        <taxon>Magnoliidae</taxon>
        <taxon>Laurales</taxon>
        <taxon>Lauraceae</taxon>
        <taxon>Persea</taxon>
    </lineage>
</organism>
<keyword evidence="2" id="KW-1185">Reference proteome</keyword>
<sequence>MAWHMTSVLVLGTLVLIIAQNHPFIAASSRWTLDKQQLHHDGRAVGRNQLPLGIALMVGEIKQRGNLQPPSPKDSPGTSPSPKDSPASSRWTLEKQQLHHDGRAVGRNQLPLGITLMVGESKQRGKGGPPPPKDSPNTSPKKPGQPDP</sequence>